<dbReference type="GO" id="GO:0016787">
    <property type="term" value="F:hydrolase activity"/>
    <property type="evidence" value="ECO:0007669"/>
    <property type="project" value="UniProtKB-KW"/>
</dbReference>
<gene>
    <name evidence="9" type="ORF">C7455_11624</name>
</gene>
<proteinExistence type="predicted"/>
<keyword evidence="6" id="KW-0460">Magnesium</keyword>
<keyword evidence="10" id="KW-1185">Reference proteome</keyword>
<dbReference type="GO" id="GO:0006364">
    <property type="term" value="P:rRNA processing"/>
    <property type="evidence" value="ECO:0007669"/>
    <property type="project" value="TreeGrafter"/>
</dbReference>
<evidence type="ECO:0000259" key="8">
    <source>
        <dbReference type="Pfam" id="PF10150"/>
    </source>
</evidence>
<keyword evidence="7" id="KW-0694">RNA-binding</keyword>
<keyword evidence="5" id="KW-0378">Hydrolase</keyword>
<evidence type="ECO:0000256" key="6">
    <source>
        <dbReference type="ARBA" id="ARBA00022842"/>
    </source>
</evidence>
<evidence type="ECO:0000256" key="5">
    <source>
        <dbReference type="ARBA" id="ARBA00022801"/>
    </source>
</evidence>
<keyword evidence="3" id="KW-0479">Metal-binding</keyword>
<name>A0A316G726_9RHOB</name>
<sequence length="352" mass="36744">MKGRVVLLDQVAGRAAAALMVDGHLADVLIDAPEDAGPMPGAIYRAVADRPMKGQGGVTVSMGTAKGFLKQAGGVSPGDKMLVQVTGPAEAGKAAPVSTKILFKSRYAIVTPDAPGINVSRRIRDEAERDRLLEVAHAAMEGAPEGFGAILRSAAEEVDDDALEADIAAMRDLATAVMADTAGAPEILVDAPDAHHLAWRDWADPDPDEVIDVPGCFEIHGVIEAVEAALSARVDLAGGATAYVEPTRALVAVDVNTGGDTSLAAGLKANLALARALPRVLRIKGLGGQITLDLAPMPKKDRRVLEDALRRAFREDGAEVVLAGWTPLGCYELQKKRDRPPLSGLWPASASA</sequence>
<feature type="domain" description="RNA-binding protein AU-1/Ribonuclease E/G" evidence="8">
    <location>
        <begin position="104"/>
        <end position="211"/>
    </location>
</feature>
<keyword evidence="4" id="KW-0255">Endonuclease</keyword>
<evidence type="ECO:0000256" key="3">
    <source>
        <dbReference type="ARBA" id="ARBA00022723"/>
    </source>
</evidence>
<dbReference type="InterPro" id="IPR019307">
    <property type="entry name" value="RNA-bd_AU-1/RNase_E/G"/>
</dbReference>
<dbReference type="GO" id="GO:0003723">
    <property type="term" value="F:RNA binding"/>
    <property type="evidence" value="ECO:0007669"/>
    <property type="project" value="UniProtKB-KW"/>
</dbReference>
<evidence type="ECO:0000313" key="10">
    <source>
        <dbReference type="Proteomes" id="UP000245708"/>
    </source>
</evidence>
<dbReference type="OrthoDB" id="9804278at2"/>
<comment type="cofactor">
    <cofactor evidence="1">
        <name>Mg(2+)</name>
        <dbReference type="ChEBI" id="CHEBI:18420"/>
    </cofactor>
</comment>
<evidence type="ECO:0000256" key="4">
    <source>
        <dbReference type="ARBA" id="ARBA00022759"/>
    </source>
</evidence>
<dbReference type="InterPro" id="IPR004659">
    <property type="entry name" value="RNase_E/G"/>
</dbReference>
<evidence type="ECO:0000313" key="9">
    <source>
        <dbReference type="EMBL" id="PWK55590.1"/>
    </source>
</evidence>
<reference evidence="9 10" key="1">
    <citation type="submission" date="2018-05" db="EMBL/GenBank/DDBJ databases">
        <title>Genomic Encyclopedia of Type Strains, Phase IV (KMG-IV): sequencing the most valuable type-strain genomes for metagenomic binning, comparative biology and taxonomic classification.</title>
        <authorList>
            <person name="Goeker M."/>
        </authorList>
    </citation>
    <scope>NUCLEOTIDE SEQUENCE [LARGE SCALE GENOMIC DNA]</scope>
    <source>
        <strain evidence="9 10">DSM 16097</strain>
    </source>
</reference>
<dbReference type="RefSeq" id="WP_109670996.1">
    <property type="nucleotide sequence ID" value="NZ_QGGW01000016.1"/>
</dbReference>
<dbReference type="Proteomes" id="UP000245708">
    <property type="component" value="Unassembled WGS sequence"/>
</dbReference>
<evidence type="ECO:0000256" key="1">
    <source>
        <dbReference type="ARBA" id="ARBA00001946"/>
    </source>
</evidence>
<dbReference type="AlphaFoldDB" id="A0A316G726"/>
<dbReference type="PANTHER" id="PTHR30001">
    <property type="entry name" value="RIBONUCLEASE"/>
    <property type="match status" value="1"/>
</dbReference>
<dbReference type="GO" id="GO:0004519">
    <property type="term" value="F:endonuclease activity"/>
    <property type="evidence" value="ECO:0007669"/>
    <property type="project" value="UniProtKB-KW"/>
</dbReference>
<protein>
    <submittedName>
        <fullName evidence="9">Rne/Rng family ribonuclease</fullName>
    </submittedName>
</protein>
<dbReference type="Pfam" id="PF10150">
    <property type="entry name" value="RNase_E_G"/>
    <property type="match status" value="2"/>
</dbReference>
<keyword evidence="2" id="KW-0540">Nuclease</keyword>
<evidence type="ECO:0000256" key="2">
    <source>
        <dbReference type="ARBA" id="ARBA00022722"/>
    </source>
</evidence>
<dbReference type="GO" id="GO:0005737">
    <property type="term" value="C:cytoplasm"/>
    <property type="evidence" value="ECO:0007669"/>
    <property type="project" value="TreeGrafter"/>
</dbReference>
<dbReference type="EMBL" id="QGGW01000016">
    <property type="protein sequence ID" value="PWK55590.1"/>
    <property type="molecule type" value="Genomic_DNA"/>
</dbReference>
<feature type="domain" description="RNA-binding protein AU-1/Ribonuclease E/G" evidence="8">
    <location>
        <begin position="216"/>
        <end position="337"/>
    </location>
</feature>
<dbReference type="GO" id="GO:0004540">
    <property type="term" value="F:RNA nuclease activity"/>
    <property type="evidence" value="ECO:0007669"/>
    <property type="project" value="InterPro"/>
</dbReference>
<dbReference type="GO" id="GO:0046872">
    <property type="term" value="F:metal ion binding"/>
    <property type="evidence" value="ECO:0007669"/>
    <property type="project" value="UniProtKB-KW"/>
</dbReference>
<accession>A0A316G726</accession>
<organism evidence="9 10">
    <name type="scientific">Roseicyclus mahoneyensis</name>
    <dbReference type="NCBI Taxonomy" id="164332"/>
    <lineage>
        <taxon>Bacteria</taxon>
        <taxon>Pseudomonadati</taxon>
        <taxon>Pseudomonadota</taxon>
        <taxon>Alphaproteobacteria</taxon>
        <taxon>Rhodobacterales</taxon>
        <taxon>Roseobacteraceae</taxon>
        <taxon>Roseicyclus</taxon>
    </lineage>
</organism>
<dbReference type="PANTHER" id="PTHR30001:SF1">
    <property type="entry name" value="RIBONUCLEASE E_G-LIKE PROTEIN, CHLOROPLASTIC"/>
    <property type="match status" value="1"/>
</dbReference>
<comment type="caution">
    <text evidence="9">The sequence shown here is derived from an EMBL/GenBank/DDBJ whole genome shotgun (WGS) entry which is preliminary data.</text>
</comment>
<evidence type="ECO:0000256" key="7">
    <source>
        <dbReference type="ARBA" id="ARBA00022884"/>
    </source>
</evidence>